<dbReference type="EMBL" id="LAZR01008670">
    <property type="protein sequence ID" value="KKM77256.1"/>
    <property type="molecule type" value="Genomic_DNA"/>
</dbReference>
<organism evidence="1">
    <name type="scientific">marine sediment metagenome</name>
    <dbReference type="NCBI Taxonomy" id="412755"/>
    <lineage>
        <taxon>unclassified sequences</taxon>
        <taxon>metagenomes</taxon>
        <taxon>ecological metagenomes</taxon>
    </lineage>
</organism>
<evidence type="ECO:0000313" key="1">
    <source>
        <dbReference type="EMBL" id="KKM77256.1"/>
    </source>
</evidence>
<dbReference type="AlphaFoldDB" id="A0A0F9KR54"/>
<proteinExistence type="predicted"/>
<sequence length="50" mass="6057">RREVRRDYEIQSERFGTLKTDHLLLLKYLGLEKKHVAITVTYVKRRKKNG</sequence>
<comment type="caution">
    <text evidence="1">The sequence shown here is derived from an EMBL/GenBank/DDBJ whole genome shotgun (WGS) entry which is preliminary data.</text>
</comment>
<gene>
    <name evidence="1" type="ORF">LCGC14_1371810</name>
</gene>
<accession>A0A0F9KR54</accession>
<name>A0A0F9KR54_9ZZZZ</name>
<feature type="non-terminal residue" evidence="1">
    <location>
        <position position="1"/>
    </location>
</feature>
<protein>
    <submittedName>
        <fullName evidence="1">Uncharacterized protein</fullName>
    </submittedName>
</protein>
<reference evidence="1" key="1">
    <citation type="journal article" date="2015" name="Nature">
        <title>Complex archaea that bridge the gap between prokaryotes and eukaryotes.</title>
        <authorList>
            <person name="Spang A."/>
            <person name="Saw J.H."/>
            <person name="Jorgensen S.L."/>
            <person name="Zaremba-Niedzwiedzka K."/>
            <person name="Martijn J."/>
            <person name="Lind A.E."/>
            <person name="van Eijk R."/>
            <person name="Schleper C."/>
            <person name="Guy L."/>
            <person name="Ettema T.J."/>
        </authorList>
    </citation>
    <scope>NUCLEOTIDE SEQUENCE</scope>
</reference>